<dbReference type="Pfam" id="PF05199">
    <property type="entry name" value="GMC_oxred_C"/>
    <property type="match status" value="1"/>
</dbReference>
<dbReference type="InterPro" id="IPR000172">
    <property type="entry name" value="GMC_OxRdtase_N"/>
</dbReference>
<dbReference type="InterPro" id="IPR015920">
    <property type="entry name" value="Cellobiose_DH-like_cyt"/>
</dbReference>
<keyword evidence="2" id="KW-0285">Flavoprotein</keyword>
<feature type="chain" id="PRO_5045482921" evidence="4">
    <location>
        <begin position="24"/>
        <end position="844"/>
    </location>
</feature>
<accession>A0ABR3D4P3</accession>
<dbReference type="InterPro" id="IPR053208">
    <property type="entry name" value="GMC_Oxidoreductase_CD"/>
</dbReference>
<gene>
    <name evidence="6" type="ORF">QR685DRAFT_599705</name>
</gene>
<dbReference type="Pfam" id="PF16010">
    <property type="entry name" value="CDH-cyt"/>
    <property type="match status" value="1"/>
</dbReference>
<dbReference type="SUPFAM" id="SSF54373">
    <property type="entry name" value="FAD-linked reductases, C-terminal domain"/>
    <property type="match status" value="1"/>
</dbReference>
<keyword evidence="7" id="KW-1185">Reference proteome</keyword>
<dbReference type="CDD" id="cd09630">
    <property type="entry name" value="CDH_like_cytochrome"/>
    <property type="match status" value="1"/>
</dbReference>
<feature type="domain" description="Glucose-methanol-choline oxidoreductase N-terminal" evidence="5">
    <location>
        <begin position="371"/>
        <end position="394"/>
    </location>
</feature>
<dbReference type="InterPro" id="IPR036188">
    <property type="entry name" value="FAD/NAD-bd_sf"/>
</dbReference>
<evidence type="ECO:0000313" key="7">
    <source>
        <dbReference type="Proteomes" id="UP001451303"/>
    </source>
</evidence>
<dbReference type="Proteomes" id="UP001451303">
    <property type="component" value="Unassembled WGS sequence"/>
</dbReference>
<evidence type="ECO:0000256" key="3">
    <source>
        <dbReference type="SAM" id="MobiDB-lite"/>
    </source>
</evidence>
<keyword evidence="2" id="KW-0274">FAD</keyword>
<dbReference type="SUPFAM" id="SSF51905">
    <property type="entry name" value="FAD/NAD(P)-binding domain"/>
    <property type="match status" value="1"/>
</dbReference>
<dbReference type="PROSITE" id="PS00623">
    <property type="entry name" value="GMC_OXRED_1"/>
    <property type="match status" value="1"/>
</dbReference>
<proteinExistence type="inferred from homology"/>
<evidence type="ECO:0000256" key="4">
    <source>
        <dbReference type="SAM" id="SignalP"/>
    </source>
</evidence>
<feature type="region of interest" description="Disordered" evidence="3">
    <location>
        <begin position="254"/>
        <end position="281"/>
    </location>
</feature>
<dbReference type="Gene3D" id="3.50.50.60">
    <property type="entry name" value="FAD/NAD(P)-binding domain"/>
    <property type="match status" value="1"/>
</dbReference>
<evidence type="ECO:0000259" key="5">
    <source>
        <dbReference type="PROSITE" id="PS00623"/>
    </source>
</evidence>
<sequence length="844" mass="90176">MMKVFTCIGTFALAASLCKLSCGTPIGGPSHRLTSQCSAQYINEQYTDPVNKITLSTWRPDPGSNSGGGDAATYAFGLVLPPDSLTKDANEYIGLLRCDVGDAASPGWCGVSHGQSGQMTQSLLLMAWASKGQVFTSFRYASGYNVPGLYTGNATLTQISATVNSTQFELIYRCQDCFAWNQGGNKGSVSTSSGLLVLGRAAAKGNLQNPTCPDKAITGFHDNGFGQYGAPLEKVPHTSYSAWASLATKTTTADCSGASDPAPTGSEPPAEPTSTAEPVPVCTPAPSKTYDYIIVGAGAGGIPIADKLSEAGKNVLLIEKGPASTGRWKGTMKPECLQGTNLTRFDVPGLCNQIWVDSVGIACTDTDQMAGCVLGGGTAVNAGLWWKPHPQDWDYNFPEGWKSRDTVPATNRVFGRIPGTWHPSQNGKLYRQEGFNALASGLSKSGWKEVIPNDAYNQKNHTFGHSTFMFAKGERGGPLATYLVTAAARKQFTLWTNVAVRRAVRQGSRVTGVELECLTDGGLSGTVNVTPNTGCVIFAAGTFGSAKLLLRSGIGPTDQLEIVKESTDGPTFISKDEWINLPVGYNLMDHLNTDLIITHPDVVFYDFYEAWNTPIEGDKSSYLQNRSGILAQAAPNIGPLMWDELKGSDNIVRTLQWTARVEGSDQYTTSKHAMTLSQYLGRGVVSRGRMAISSGLDTNVAEHPYLHNDVDKQTVIQGIKNLQAALNVIPNISWVLPPPNTTVESFINNMIVSPSNRRSNHWMGTAKLGKDDGRTGGTAVVDLNTKVYGTDNLFVVDASIFPGMTTGNPSAMIVIASEHAAQKILALKPVQSVPGGNGKGKWRR</sequence>
<dbReference type="InterPro" id="IPR007867">
    <property type="entry name" value="GMC_OxRtase_C"/>
</dbReference>
<dbReference type="Gene3D" id="3.30.410.10">
    <property type="entry name" value="Cholesterol Oxidase, domain 2"/>
    <property type="match status" value="1"/>
</dbReference>
<protein>
    <submittedName>
        <fullName evidence="6">Cellobiose dehydrogenase</fullName>
    </submittedName>
</protein>
<dbReference type="Pfam" id="PF13450">
    <property type="entry name" value="NAD_binding_8"/>
    <property type="match status" value="1"/>
</dbReference>
<keyword evidence="4" id="KW-0732">Signal</keyword>
<feature type="signal peptide" evidence="4">
    <location>
        <begin position="1"/>
        <end position="23"/>
    </location>
</feature>
<evidence type="ECO:0000256" key="1">
    <source>
        <dbReference type="ARBA" id="ARBA00010790"/>
    </source>
</evidence>
<dbReference type="Gene3D" id="2.60.40.1210">
    <property type="entry name" value="Cellobiose dehydrogenase, cytochrome domain"/>
    <property type="match status" value="1"/>
</dbReference>
<dbReference type="PANTHER" id="PTHR47190">
    <property type="entry name" value="DEHYDROGENASE, PUTATIVE-RELATED"/>
    <property type="match status" value="1"/>
</dbReference>
<comment type="caution">
    <text evidence="6">The sequence shown here is derived from an EMBL/GenBank/DDBJ whole genome shotgun (WGS) entry which is preliminary data.</text>
</comment>
<evidence type="ECO:0000256" key="2">
    <source>
        <dbReference type="RuleBase" id="RU003968"/>
    </source>
</evidence>
<reference evidence="6 7" key="1">
    <citation type="submission" date="2023-09" db="EMBL/GenBank/DDBJ databases">
        <title>Multi-omics analysis of a traditional fermented food reveals byproduct-associated fungal strains for waste-to-food upcycling.</title>
        <authorList>
            <consortium name="Lawrence Berkeley National Laboratory"/>
            <person name="Rekdal V.M."/>
            <person name="Villalobos-Escobedo J.M."/>
            <person name="Rodriguez-Valeron N."/>
            <person name="Garcia M.O."/>
            <person name="Vasquez D.P."/>
            <person name="Damayanti I."/>
            <person name="Sorensen P.M."/>
            <person name="Baidoo E.E."/>
            <person name="De Carvalho A.C."/>
            <person name="Riley R."/>
            <person name="Lipzen A."/>
            <person name="He G."/>
            <person name="Yan M."/>
            <person name="Haridas S."/>
            <person name="Daum C."/>
            <person name="Yoshinaga Y."/>
            <person name="Ng V."/>
            <person name="Grigoriev I.V."/>
            <person name="Munk R."/>
            <person name="Nuraida L."/>
            <person name="Wijaya C.H."/>
            <person name="Morales P.-C."/>
            <person name="Keasling J.D."/>
        </authorList>
    </citation>
    <scope>NUCLEOTIDE SEQUENCE [LARGE SCALE GENOMIC DNA]</scope>
    <source>
        <strain evidence="6 7">FGSC 2613</strain>
    </source>
</reference>
<organism evidence="6 7">
    <name type="scientific">Neurospora intermedia</name>
    <dbReference type="NCBI Taxonomy" id="5142"/>
    <lineage>
        <taxon>Eukaryota</taxon>
        <taxon>Fungi</taxon>
        <taxon>Dikarya</taxon>
        <taxon>Ascomycota</taxon>
        <taxon>Pezizomycotina</taxon>
        <taxon>Sordariomycetes</taxon>
        <taxon>Sordariomycetidae</taxon>
        <taxon>Sordariales</taxon>
        <taxon>Sordariaceae</taxon>
        <taxon>Neurospora</taxon>
    </lineage>
</organism>
<dbReference type="PANTHER" id="PTHR47190:SF2">
    <property type="entry name" value="CELLOBIOSE DEHYDROGENASE (AFU_ORTHOLOGUE AFUA_2G17620)"/>
    <property type="match status" value="1"/>
</dbReference>
<dbReference type="SUPFAM" id="SSF49344">
    <property type="entry name" value="CBD9-like"/>
    <property type="match status" value="1"/>
</dbReference>
<name>A0ABR3D4P3_NEUIN</name>
<dbReference type="EMBL" id="JAVLET010000009">
    <property type="protein sequence ID" value="KAL0467612.1"/>
    <property type="molecule type" value="Genomic_DNA"/>
</dbReference>
<dbReference type="Pfam" id="PF00732">
    <property type="entry name" value="GMC_oxred_N"/>
    <property type="match status" value="1"/>
</dbReference>
<comment type="similarity">
    <text evidence="1 2">Belongs to the GMC oxidoreductase family.</text>
</comment>
<evidence type="ECO:0000313" key="6">
    <source>
        <dbReference type="EMBL" id="KAL0467612.1"/>
    </source>
</evidence>